<gene>
    <name evidence="2" type="ORF">RAG0_18077</name>
</gene>
<feature type="region of interest" description="Disordered" evidence="1">
    <location>
        <begin position="43"/>
        <end position="65"/>
    </location>
</feature>
<accession>A0A1E1LAX3</accession>
<keyword evidence="3" id="KW-1185">Reference proteome</keyword>
<dbReference type="OrthoDB" id="3598207at2759"/>
<evidence type="ECO:0000313" key="3">
    <source>
        <dbReference type="Proteomes" id="UP000178912"/>
    </source>
</evidence>
<organism evidence="2 3">
    <name type="scientific">Rhynchosporium agropyri</name>
    <dbReference type="NCBI Taxonomy" id="914238"/>
    <lineage>
        <taxon>Eukaryota</taxon>
        <taxon>Fungi</taxon>
        <taxon>Dikarya</taxon>
        <taxon>Ascomycota</taxon>
        <taxon>Pezizomycotina</taxon>
        <taxon>Leotiomycetes</taxon>
        <taxon>Helotiales</taxon>
        <taxon>Ploettnerulaceae</taxon>
        <taxon>Rhynchosporium</taxon>
    </lineage>
</organism>
<proteinExistence type="predicted"/>
<dbReference type="EMBL" id="FJUX01000098">
    <property type="protein sequence ID" value="CZT07647.1"/>
    <property type="molecule type" value="Genomic_DNA"/>
</dbReference>
<dbReference type="Proteomes" id="UP000178912">
    <property type="component" value="Unassembled WGS sequence"/>
</dbReference>
<protein>
    <submittedName>
        <fullName evidence="2">Uncharacterized protein</fullName>
    </submittedName>
</protein>
<name>A0A1E1LAX3_9HELO</name>
<feature type="region of interest" description="Disordered" evidence="1">
    <location>
        <begin position="102"/>
        <end position="129"/>
    </location>
</feature>
<dbReference type="AlphaFoldDB" id="A0A1E1LAX3"/>
<evidence type="ECO:0000313" key="2">
    <source>
        <dbReference type="EMBL" id="CZT07647.1"/>
    </source>
</evidence>
<reference evidence="3" key="1">
    <citation type="submission" date="2016-03" db="EMBL/GenBank/DDBJ databases">
        <authorList>
            <person name="Guldener U."/>
        </authorList>
    </citation>
    <scope>NUCLEOTIDE SEQUENCE [LARGE SCALE GENOMIC DNA]</scope>
    <source>
        <strain evidence="3">04CH-RAC-A.6.1</strain>
    </source>
</reference>
<sequence length="129" mass="14519">MEQALPDGNPEMQSTECIAIGDYWPGHCDITAEEIEEFLQGAQGPLPTEDDFADEPPPTPFNPENGIYEWARADAWVEEKDSKGRTVWRNRILGTTENSRPAVLDSKIQMTDKQDKEGLSCPLEQPKEK</sequence>
<evidence type="ECO:0000256" key="1">
    <source>
        <dbReference type="SAM" id="MobiDB-lite"/>
    </source>
</evidence>